<dbReference type="EMBL" id="BOMQ01000083">
    <property type="protein sequence ID" value="GIE53379.1"/>
    <property type="molecule type" value="Genomic_DNA"/>
</dbReference>
<protein>
    <submittedName>
        <fullName evidence="2">Uncharacterized protein</fullName>
    </submittedName>
</protein>
<evidence type="ECO:0000256" key="1">
    <source>
        <dbReference type="SAM" id="MobiDB-lite"/>
    </source>
</evidence>
<gene>
    <name evidence="2" type="ORF">Ani05nite_69130</name>
</gene>
<evidence type="ECO:0000313" key="2">
    <source>
        <dbReference type="EMBL" id="GIE53379.1"/>
    </source>
</evidence>
<reference evidence="2" key="1">
    <citation type="submission" date="2021-01" db="EMBL/GenBank/DDBJ databases">
        <title>Whole genome shotgun sequence of Actinoplanes nipponensis NBRC 14063.</title>
        <authorList>
            <person name="Komaki H."/>
            <person name="Tamura T."/>
        </authorList>
    </citation>
    <scope>NUCLEOTIDE SEQUENCE</scope>
    <source>
        <strain evidence="2">NBRC 14063</strain>
    </source>
</reference>
<feature type="region of interest" description="Disordered" evidence="1">
    <location>
        <begin position="1"/>
        <end position="20"/>
    </location>
</feature>
<feature type="region of interest" description="Disordered" evidence="1">
    <location>
        <begin position="33"/>
        <end position="101"/>
    </location>
</feature>
<accession>A0A919JUS7</accession>
<name>A0A919JUS7_9ACTN</name>
<comment type="caution">
    <text evidence="2">The sequence shown here is derived from an EMBL/GenBank/DDBJ whole genome shotgun (WGS) entry which is preliminary data.</text>
</comment>
<evidence type="ECO:0000313" key="3">
    <source>
        <dbReference type="Proteomes" id="UP000647172"/>
    </source>
</evidence>
<proteinExistence type="predicted"/>
<sequence length="101" mass="10432">MLPERVHEEVRDVDARERGRQRGRIGQVALNHLDLSGPGHIPEPARAAREAADGVAGLEQAGGQAPADVAGGARDETTHTNTVPADRGGQAICSIPAASPT</sequence>
<dbReference type="Proteomes" id="UP000647172">
    <property type="component" value="Unassembled WGS sequence"/>
</dbReference>
<keyword evidence="3" id="KW-1185">Reference proteome</keyword>
<organism evidence="2 3">
    <name type="scientific">Actinoplanes nipponensis</name>
    <dbReference type="NCBI Taxonomy" id="135950"/>
    <lineage>
        <taxon>Bacteria</taxon>
        <taxon>Bacillati</taxon>
        <taxon>Actinomycetota</taxon>
        <taxon>Actinomycetes</taxon>
        <taxon>Micromonosporales</taxon>
        <taxon>Micromonosporaceae</taxon>
        <taxon>Actinoplanes</taxon>
    </lineage>
</organism>
<dbReference type="AlphaFoldDB" id="A0A919JUS7"/>